<evidence type="ECO:0000313" key="2">
    <source>
        <dbReference type="Proteomes" id="UP000230052"/>
    </source>
</evidence>
<accession>A0A2J0KUT9</accession>
<dbReference type="AlphaFoldDB" id="A0A2J0KUT9"/>
<comment type="caution">
    <text evidence="1">The sequence shown here is derived from an EMBL/GenBank/DDBJ whole genome shotgun (WGS) entry which is preliminary data.</text>
</comment>
<dbReference type="Proteomes" id="UP000230052">
    <property type="component" value="Unassembled WGS sequence"/>
</dbReference>
<sequence>MARVELGLKRNKRRAVTLFLFFTLCLLLFNPLGCNPTYPKERVDKSIINLCKREYKVDVEIKVVGKTIGVYIPIEDLIGINLAINPDKIGKVDDVIMSVSRVALSTDAKFNFYVLVAQDPIVPDIELIIIRNVTDVKRFLVTDISQSEYLNRMIIQLKLTPQAEKERVIRELFARTGVDVSEETIEDYFKSGYIDTISDIGYWNGKFFLKDVTMGEFIAKQVEERMRKDFTTDNSLKIFKLNFVDSAYKNGNFNFDFEVNSPDAPADSSKANRSVVLKYIYGVVSKVLHGYGFQDYSYINLSYNGEKVVFTKENLQDIKKRKLKVEDII</sequence>
<proteinExistence type="predicted"/>
<name>A0A2J0KUT9_9BACT</name>
<protein>
    <submittedName>
        <fullName evidence="1">Uncharacterized protein</fullName>
    </submittedName>
</protein>
<dbReference type="EMBL" id="PEWV01000013">
    <property type="protein sequence ID" value="PIU42261.1"/>
    <property type="molecule type" value="Genomic_DNA"/>
</dbReference>
<reference evidence="1 2" key="1">
    <citation type="submission" date="2017-09" db="EMBL/GenBank/DDBJ databases">
        <title>Depth-based differentiation of microbial function through sediment-hosted aquifers and enrichment of novel symbionts in the deep terrestrial subsurface.</title>
        <authorList>
            <person name="Probst A.J."/>
            <person name="Ladd B."/>
            <person name="Jarett J.K."/>
            <person name="Geller-Mcgrath D.E."/>
            <person name="Sieber C.M."/>
            <person name="Emerson J.B."/>
            <person name="Anantharaman K."/>
            <person name="Thomas B.C."/>
            <person name="Malmstrom R."/>
            <person name="Stieglmeier M."/>
            <person name="Klingl A."/>
            <person name="Woyke T."/>
            <person name="Ryan C.M."/>
            <person name="Banfield J.F."/>
        </authorList>
    </citation>
    <scope>NUCLEOTIDE SEQUENCE [LARGE SCALE GENOMIC DNA]</scope>
    <source>
        <strain evidence="1">CG07_land_8_20_14_0_80_42_15</strain>
    </source>
</reference>
<gene>
    <name evidence="1" type="ORF">COS99_01260</name>
</gene>
<organism evidence="1 2">
    <name type="scientific">Candidatus Aquitaenariimonas noxiae</name>
    <dbReference type="NCBI Taxonomy" id="1974741"/>
    <lineage>
        <taxon>Bacteria</taxon>
        <taxon>Pseudomonadati</taxon>
        <taxon>Candidatus Omnitrophota</taxon>
        <taxon>Candidatus Aquitaenariimonas</taxon>
    </lineage>
</organism>
<evidence type="ECO:0000313" key="1">
    <source>
        <dbReference type="EMBL" id="PIU42261.1"/>
    </source>
</evidence>